<evidence type="ECO:0000313" key="3">
    <source>
        <dbReference type="RefSeq" id="XP_004503993.1"/>
    </source>
</evidence>
<dbReference type="GO" id="GO:0003682">
    <property type="term" value="F:chromatin binding"/>
    <property type="evidence" value="ECO:0007669"/>
    <property type="project" value="InterPro"/>
</dbReference>
<keyword evidence="2" id="KW-1185">Reference proteome</keyword>
<evidence type="ECO:0000313" key="7">
    <source>
        <dbReference type="RefSeq" id="XP_027191582.1"/>
    </source>
</evidence>
<dbReference type="RefSeq" id="XP_027191582.1">
    <property type="nucleotide sequence ID" value="XM_027335781.1"/>
</dbReference>
<dbReference type="GO" id="GO:0007389">
    <property type="term" value="P:pattern specification process"/>
    <property type="evidence" value="ECO:0007669"/>
    <property type="project" value="TreeGrafter"/>
</dbReference>
<dbReference type="RefSeq" id="XP_073226126.1">
    <property type="nucleotide sequence ID" value="XM_073370025.1"/>
</dbReference>
<dbReference type="KEGG" id="cam:101508371"/>
<name>A0A1S3E8S7_CICAR</name>
<feature type="compositionally biased region" description="Polar residues" evidence="1">
    <location>
        <begin position="9"/>
        <end position="18"/>
    </location>
</feature>
<evidence type="ECO:0000313" key="5">
    <source>
        <dbReference type="RefSeq" id="XP_012572220.1"/>
    </source>
</evidence>
<protein>
    <submittedName>
        <fullName evidence="3 4">TSL-kinase interacting protein 1</fullName>
    </submittedName>
</protein>
<dbReference type="RefSeq" id="XP_073226127.1">
    <property type="nucleotide sequence ID" value="XM_073370026.1"/>
</dbReference>
<dbReference type="PANTHER" id="PTHR21677">
    <property type="entry name" value="CRAMPED PROTEIN"/>
    <property type="match status" value="1"/>
</dbReference>
<dbReference type="GeneID" id="101508371"/>
<reference evidence="3 4" key="2">
    <citation type="submission" date="2025-04" db="UniProtKB">
        <authorList>
            <consortium name="RefSeq"/>
        </authorList>
    </citation>
    <scope>IDENTIFICATION</scope>
    <source>
        <tissue evidence="3 4">Etiolated seedlings</tissue>
    </source>
</reference>
<dbReference type="eggNOG" id="ENOG502QUC4">
    <property type="taxonomic scope" value="Eukaryota"/>
</dbReference>
<evidence type="ECO:0000313" key="2">
    <source>
        <dbReference type="Proteomes" id="UP000087171"/>
    </source>
</evidence>
<dbReference type="OrthoDB" id="745018at2759"/>
<evidence type="ECO:0000313" key="6">
    <source>
        <dbReference type="RefSeq" id="XP_027191581.1"/>
    </source>
</evidence>
<dbReference type="STRING" id="3827.A0A1S3E8S7"/>
<dbReference type="AlphaFoldDB" id="A0A1S3E8S7"/>
<dbReference type="PANTHER" id="PTHR21677:SF4">
    <property type="entry name" value="TSL-KINASE INTERACTING-LIKE PROTEIN"/>
    <property type="match status" value="1"/>
</dbReference>
<feature type="region of interest" description="Disordered" evidence="1">
    <location>
        <begin position="1"/>
        <end position="39"/>
    </location>
</feature>
<dbReference type="GO" id="GO:0005634">
    <property type="term" value="C:nucleus"/>
    <property type="evidence" value="ECO:0007669"/>
    <property type="project" value="TreeGrafter"/>
</dbReference>
<dbReference type="InterPro" id="IPR055315">
    <property type="entry name" value="Cramped-like"/>
</dbReference>
<reference evidence="2" key="1">
    <citation type="journal article" date="2013" name="Nat. Biotechnol.">
        <title>Draft genome sequence of chickpea (Cicer arietinum) provides a resource for trait improvement.</title>
        <authorList>
            <person name="Varshney R.K."/>
            <person name="Song C."/>
            <person name="Saxena R.K."/>
            <person name="Azam S."/>
            <person name="Yu S."/>
            <person name="Sharpe A.G."/>
            <person name="Cannon S."/>
            <person name="Baek J."/>
            <person name="Rosen B.D."/>
            <person name="Tar'an B."/>
            <person name="Millan T."/>
            <person name="Zhang X."/>
            <person name="Ramsay L.D."/>
            <person name="Iwata A."/>
            <person name="Wang Y."/>
            <person name="Nelson W."/>
            <person name="Farmer A.D."/>
            <person name="Gaur P.M."/>
            <person name="Soderlund C."/>
            <person name="Penmetsa R.V."/>
            <person name="Xu C."/>
            <person name="Bharti A.K."/>
            <person name="He W."/>
            <person name="Winter P."/>
            <person name="Zhao S."/>
            <person name="Hane J.K."/>
            <person name="Carrasquilla-Garcia N."/>
            <person name="Condie J.A."/>
            <person name="Upadhyaya H.D."/>
            <person name="Luo M.C."/>
            <person name="Thudi M."/>
            <person name="Gowda C.L."/>
            <person name="Singh N.P."/>
            <person name="Lichtenzveig J."/>
            <person name="Gali K.K."/>
            <person name="Rubio J."/>
            <person name="Nadarajan N."/>
            <person name="Dolezel J."/>
            <person name="Bansal K.C."/>
            <person name="Xu X."/>
            <person name="Edwards D."/>
            <person name="Zhang G."/>
            <person name="Kahl G."/>
            <person name="Gil J."/>
            <person name="Singh K.B."/>
            <person name="Datta S.K."/>
            <person name="Jackson S.A."/>
            <person name="Wang J."/>
            <person name="Cook D.R."/>
        </authorList>
    </citation>
    <scope>NUCLEOTIDE SEQUENCE [LARGE SCALE GENOMIC DNA]</scope>
    <source>
        <strain evidence="2">cv. CDC Frontier</strain>
    </source>
</reference>
<organism evidence="2 5">
    <name type="scientific">Cicer arietinum</name>
    <name type="common">Chickpea</name>
    <name type="synonym">Garbanzo</name>
    <dbReference type="NCBI Taxonomy" id="3827"/>
    <lineage>
        <taxon>Eukaryota</taxon>
        <taxon>Viridiplantae</taxon>
        <taxon>Streptophyta</taxon>
        <taxon>Embryophyta</taxon>
        <taxon>Tracheophyta</taxon>
        <taxon>Spermatophyta</taxon>
        <taxon>Magnoliopsida</taxon>
        <taxon>eudicotyledons</taxon>
        <taxon>Gunneridae</taxon>
        <taxon>Pentapetalae</taxon>
        <taxon>rosids</taxon>
        <taxon>fabids</taxon>
        <taxon>Fabales</taxon>
        <taxon>Fabaceae</taxon>
        <taxon>Papilionoideae</taxon>
        <taxon>50 kb inversion clade</taxon>
        <taxon>NPAAA clade</taxon>
        <taxon>Hologalegina</taxon>
        <taxon>IRL clade</taxon>
        <taxon>Cicereae</taxon>
        <taxon>Cicer</taxon>
    </lineage>
</organism>
<dbReference type="RefSeq" id="XP_004503994.1">
    <property type="nucleotide sequence ID" value="XM_004503937.3"/>
</dbReference>
<proteinExistence type="predicted"/>
<accession>A0A1S3E8S7</accession>
<gene>
    <name evidence="3 4 5 6 7" type="primary">LOC101508371</name>
</gene>
<evidence type="ECO:0000313" key="4">
    <source>
        <dbReference type="RefSeq" id="XP_004503994.1"/>
    </source>
</evidence>
<dbReference type="PaxDb" id="3827-XP_004503992.1"/>
<dbReference type="Proteomes" id="UP000087171">
    <property type="component" value="Chromosome Ca6"/>
</dbReference>
<dbReference type="RefSeq" id="XP_004503993.1">
    <property type="nucleotide sequence ID" value="XM_004503936.3"/>
</dbReference>
<dbReference type="RefSeq" id="XP_012572220.1">
    <property type="nucleotide sequence ID" value="XM_012716766.2"/>
</dbReference>
<feature type="region of interest" description="Disordered" evidence="1">
    <location>
        <begin position="398"/>
        <end position="419"/>
    </location>
</feature>
<dbReference type="RefSeq" id="XP_073226128.1">
    <property type="nucleotide sequence ID" value="XM_073370027.1"/>
</dbReference>
<sequence length="472" mass="51620">MKTGRSQESKTFNASGKTSLKKGSIGVKNSSKKTNKLDHKARGCSEELLTDKENQHFLFKEPVRLCPEHPREDTFLMKMREALELEHRPGQTLISSAKIKLQLFPVNEEIRTGLEKDGHNPYLELTLSGKKKISSVLRHLETKWGSSSIAKGEPLLFPYSRMGNLSDCKRWTINDIETTAAAVYTAVGSPATFRLKYGWFSIHEPTPPGLSSLPIPYESGVQSGGKDRGCNNDVESLFDERDKIEATAEYKATCSDNVTSKIVAQKMDNAPADPLDNKLKQSCSLQQPWIDSLDNISIGGFLSEVSLLGKFDSKLFGSNATIQTSHLISDSLDAFITSRISQPPVSTPSAEALRTSILDAEETCHAFPLQKLSSRADVQTASGTVACSQDVSPNSLKLPCTEKVNDPDGLSQSTPSEKTQTDLLLSSRLYDDERSLGLTGISWNDSMGPFDLGMLAKKHIGGDSVGIGEFVK</sequence>
<dbReference type="RefSeq" id="XP_027191581.1">
    <property type="nucleotide sequence ID" value="XM_027335780.1"/>
</dbReference>
<feature type="compositionally biased region" description="Polar residues" evidence="1">
    <location>
        <begin position="410"/>
        <end position="419"/>
    </location>
</feature>
<evidence type="ECO:0000256" key="1">
    <source>
        <dbReference type="SAM" id="MobiDB-lite"/>
    </source>
</evidence>